<evidence type="ECO:0000313" key="2">
    <source>
        <dbReference type="EMBL" id="CAG8523097.1"/>
    </source>
</evidence>
<protein>
    <submittedName>
        <fullName evidence="2">4010_t:CDS:1</fullName>
    </submittedName>
</protein>
<gene>
    <name evidence="2" type="ORF">POCULU_LOCUS3676</name>
</gene>
<evidence type="ECO:0000313" key="3">
    <source>
        <dbReference type="Proteomes" id="UP000789572"/>
    </source>
</evidence>
<dbReference type="AlphaFoldDB" id="A0A9N9ABS9"/>
<keyword evidence="3" id="KW-1185">Reference proteome</keyword>
<name>A0A9N9ABS9_9GLOM</name>
<dbReference type="EMBL" id="CAJVPJ010000421">
    <property type="protein sequence ID" value="CAG8523097.1"/>
    <property type="molecule type" value="Genomic_DNA"/>
</dbReference>
<comment type="caution">
    <text evidence="2">The sequence shown here is derived from an EMBL/GenBank/DDBJ whole genome shotgun (WGS) entry which is preliminary data.</text>
</comment>
<dbReference type="Proteomes" id="UP000789572">
    <property type="component" value="Unassembled WGS sequence"/>
</dbReference>
<dbReference type="OrthoDB" id="2418285at2759"/>
<organism evidence="2 3">
    <name type="scientific">Paraglomus occultum</name>
    <dbReference type="NCBI Taxonomy" id="144539"/>
    <lineage>
        <taxon>Eukaryota</taxon>
        <taxon>Fungi</taxon>
        <taxon>Fungi incertae sedis</taxon>
        <taxon>Mucoromycota</taxon>
        <taxon>Glomeromycotina</taxon>
        <taxon>Glomeromycetes</taxon>
        <taxon>Paraglomerales</taxon>
        <taxon>Paraglomeraceae</taxon>
        <taxon>Paraglomus</taxon>
    </lineage>
</organism>
<feature type="region of interest" description="Disordered" evidence="1">
    <location>
        <begin position="1"/>
        <end position="20"/>
    </location>
</feature>
<proteinExistence type="predicted"/>
<accession>A0A9N9ABS9</accession>
<feature type="compositionally biased region" description="Polar residues" evidence="1">
    <location>
        <begin position="1"/>
        <end position="14"/>
    </location>
</feature>
<reference evidence="2" key="1">
    <citation type="submission" date="2021-06" db="EMBL/GenBank/DDBJ databases">
        <authorList>
            <person name="Kallberg Y."/>
            <person name="Tangrot J."/>
            <person name="Rosling A."/>
        </authorList>
    </citation>
    <scope>NUCLEOTIDE SEQUENCE</scope>
    <source>
        <strain evidence="2">IA702</strain>
    </source>
</reference>
<sequence length="708" mass="80995">MTSVISSKLTLDSQNDSEDEDYGTIESAMVLIEYYNTALLQIPMLFSPDKKLSEVRNELETTERRGRPMMTDEMNFYTYGHYAIPREVEEKTELRHVLTLAEDNAYTLIIGLNYEDDSAQLHALIQRLNLSHGSIIYDGGLQQSQWSQEAFEFIDQQYKLSKQCSSTDYKVSCKTDYDIEQLHKIGFTGSPELRIPWRPDGLSLKAESWSGNDRSGNRLGEPTHTVTEFVKATLFMNKEYVRPSASFEHEVEQALSLDDTIAVRAKLMELCDRYGPFWPRKVQLGGRITKSELDRMTLGTNVKDSNIKERDIYTTVIGGNEVLYMETGDMAKWAESLNFMSSWKILRYEDVVIIFEIFDEETRNHILQAFWGSILYHDIQKVEAVFDPQHKDIYKRPIDIPEHLHADMDHLQVYVTLLRKDNAKDAFCISTARSFKGIPEVCIHYTGRKHIPPKTTKTFSLSLAVIVTGYPPSFILEKPNENFSVRSFSLPIQKVGNKFIAKIPQRSFKQTAILATCYTSDEAGQNNLMSVINKSNDPLIVGTHLHVDDGVKLCAFGYWVKEDGSYELHDKLDTENFQMVYSIISDMGGDEAMGSFNFLLKWPSKRTPGPANNSLETADYKAMTNKIHLKKSMFAGKNECYTMCGNAVFKQGECIPGFITCYPSHMQFWTFDDYEDTQGEFAYYVPRLSDTFNHRLSKRMGKGLSQVS</sequence>
<evidence type="ECO:0000256" key="1">
    <source>
        <dbReference type="SAM" id="MobiDB-lite"/>
    </source>
</evidence>